<dbReference type="AlphaFoldDB" id="A0A8K0P0L9"/>
<dbReference type="PANTHER" id="PTHR46585:SF1">
    <property type="entry name" value="CHROMO DOMAIN-CONTAINING PROTEIN"/>
    <property type="match status" value="1"/>
</dbReference>
<accession>A0A8K0P0L9</accession>
<name>A0A8K0P0L9_LADFU</name>
<evidence type="ECO:0000259" key="1">
    <source>
        <dbReference type="PROSITE" id="PS50994"/>
    </source>
</evidence>
<feature type="domain" description="Integrase catalytic" evidence="1">
    <location>
        <begin position="252"/>
        <end position="438"/>
    </location>
</feature>
<dbReference type="PROSITE" id="PS50994">
    <property type="entry name" value="INTEGRASE"/>
    <property type="match status" value="1"/>
</dbReference>
<dbReference type="SUPFAM" id="SSF53098">
    <property type="entry name" value="Ribonuclease H-like"/>
    <property type="match status" value="1"/>
</dbReference>
<dbReference type="InterPro" id="IPR036397">
    <property type="entry name" value="RNaseH_sf"/>
</dbReference>
<dbReference type="InterPro" id="IPR001584">
    <property type="entry name" value="Integrase_cat-core"/>
</dbReference>
<dbReference type="GO" id="GO:0015074">
    <property type="term" value="P:DNA integration"/>
    <property type="evidence" value="ECO:0007669"/>
    <property type="project" value="InterPro"/>
</dbReference>
<reference evidence="2" key="1">
    <citation type="submission" date="2013-04" db="EMBL/GenBank/DDBJ databases">
        <authorList>
            <person name="Qu J."/>
            <person name="Murali S.C."/>
            <person name="Bandaranaike D."/>
            <person name="Bellair M."/>
            <person name="Blankenburg K."/>
            <person name="Chao H."/>
            <person name="Dinh H."/>
            <person name="Doddapaneni H."/>
            <person name="Downs B."/>
            <person name="Dugan-Rocha S."/>
            <person name="Elkadiri S."/>
            <person name="Gnanaolivu R.D."/>
            <person name="Hernandez B."/>
            <person name="Javaid M."/>
            <person name="Jayaseelan J.C."/>
            <person name="Lee S."/>
            <person name="Li M."/>
            <person name="Ming W."/>
            <person name="Munidasa M."/>
            <person name="Muniz J."/>
            <person name="Nguyen L."/>
            <person name="Ongeri F."/>
            <person name="Osuji N."/>
            <person name="Pu L.-L."/>
            <person name="Puazo M."/>
            <person name="Qu C."/>
            <person name="Quiroz J."/>
            <person name="Raj R."/>
            <person name="Weissenberger G."/>
            <person name="Xin Y."/>
            <person name="Zou X."/>
            <person name="Han Y."/>
            <person name="Richards S."/>
            <person name="Worley K."/>
            <person name="Muzny D."/>
            <person name="Gibbs R."/>
        </authorList>
    </citation>
    <scope>NUCLEOTIDE SEQUENCE</scope>
    <source>
        <strain evidence="2">Sampled in the wild</strain>
    </source>
</reference>
<reference evidence="2" key="2">
    <citation type="submission" date="2017-10" db="EMBL/GenBank/DDBJ databases">
        <title>Ladona fulva Genome sequencing and assembly.</title>
        <authorList>
            <person name="Murali S."/>
            <person name="Richards S."/>
            <person name="Bandaranaike D."/>
            <person name="Bellair M."/>
            <person name="Blankenburg K."/>
            <person name="Chao H."/>
            <person name="Dinh H."/>
            <person name="Doddapaneni H."/>
            <person name="Dugan-Rocha S."/>
            <person name="Elkadiri S."/>
            <person name="Gnanaolivu R."/>
            <person name="Hernandez B."/>
            <person name="Skinner E."/>
            <person name="Javaid M."/>
            <person name="Lee S."/>
            <person name="Li M."/>
            <person name="Ming W."/>
            <person name="Munidasa M."/>
            <person name="Muniz J."/>
            <person name="Nguyen L."/>
            <person name="Hughes D."/>
            <person name="Osuji N."/>
            <person name="Pu L.-L."/>
            <person name="Puazo M."/>
            <person name="Qu C."/>
            <person name="Quiroz J."/>
            <person name="Raj R."/>
            <person name="Weissenberger G."/>
            <person name="Xin Y."/>
            <person name="Zou X."/>
            <person name="Han Y."/>
            <person name="Worley K."/>
            <person name="Muzny D."/>
            <person name="Gibbs R."/>
        </authorList>
    </citation>
    <scope>NUCLEOTIDE SEQUENCE</scope>
    <source>
        <strain evidence="2">Sampled in the wild</strain>
    </source>
</reference>
<sequence length="438" mass="50678">MEHTKKMVLVSQETIHRMKNSSLAMTDVSETVSVLDREMEKILRMPKISYHERWNLYKQCLQRFLHFSEEERKPATLAFSTVDNRIRSEIVASVPKKFKKKAQLLVDRLASSGNIKWDKMGSISIRGNKLTGTNIIDLEGDLMRKRKKLFSPRIGTVSQFSNRNQRSTRIYRERGSFEIPRQGLNRAFQFQESSRDGSRIGSKTKQENPQSTIQNLLRSLPSCTLFGRGEVMKSILRWLESEESYTVHKPIRRNFPRNRYVVDNIDDLWKADLNDMRDLKSENAGYGYILTIIDVFSKYSWAIPIKTKTASEVIAAFSKILSKSKRKPTKDIVFYHTNNPDIKAAVVKRLNRTKGSLQKGVQIKLEFGNIQNRKDYTARSRRLQGTFYEDGIQRVRFSKSSAFKIDKIIKTRGVGVRKEKSSGKNILRNLIPGFVLPK</sequence>
<evidence type="ECO:0000313" key="2">
    <source>
        <dbReference type="EMBL" id="KAG8231305.1"/>
    </source>
</evidence>
<gene>
    <name evidence="2" type="ORF">J437_LFUL006961</name>
</gene>
<organism evidence="2 3">
    <name type="scientific">Ladona fulva</name>
    <name type="common">Scarce chaser dragonfly</name>
    <name type="synonym">Libellula fulva</name>
    <dbReference type="NCBI Taxonomy" id="123851"/>
    <lineage>
        <taxon>Eukaryota</taxon>
        <taxon>Metazoa</taxon>
        <taxon>Ecdysozoa</taxon>
        <taxon>Arthropoda</taxon>
        <taxon>Hexapoda</taxon>
        <taxon>Insecta</taxon>
        <taxon>Pterygota</taxon>
        <taxon>Palaeoptera</taxon>
        <taxon>Odonata</taxon>
        <taxon>Epiprocta</taxon>
        <taxon>Anisoptera</taxon>
        <taxon>Libelluloidea</taxon>
        <taxon>Libellulidae</taxon>
        <taxon>Ladona</taxon>
    </lineage>
</organism>
<dbReference type="PANTHER" id="PTHR46585">
    <property type="entry name" value="INTEGRASE CORE DOMAIN CONTAINING PROTEIN"/>
    <property type="match status" value="1"/>
</dbReference>
<proteinExistence type="predicted"/>
<dbReference type="OrthoDB" id="6408700at2759"/>
<protein>
    <recommendedName>
        <fullName evidence="1">Integrase catalytic domain-containing protein</fullName>
    </recommendedName>
</protein>
<dbReference type="InterPro" id="IPR012337">
    <property type="entry name" value="RNaseH-like_sf"/>
</dbReference>
<dbReference type="EMBL" id="KZ308547">
    <property type="protein sequence ID" value="KAG8231305.1"/>
    <property type="molecule type" value="Genomic_DNA"/>
</dbReference>
<comment type="caution">
    <text evidence="2">The sequence shown here is derived from an EMBL/GenBank/DDBJ whole genome shotgun (WGS) entry which is preliminary data.</text>
</comment>
<dbReference type="Gene3D" id="3.30.420.10">
    <property type="entry name" value="Ribonuclease H-like superfamily/Ribonuclease H"/>
    <property type="match status" value="1"/>
</dbReference>
<dbReference type="GO" id="GO:0003676">
    <property type="term" value="F:nucleic acid binding"/>
    <property type="evidence" value="ECO:0007669"/>
    <property type="project" value="InterPro"/>
</dbReference>
<dbReference type="Proteomes" id="UP000792457">
    <property type="component" value="Unassembled WGS sequence"/>
</dbReference>
<keyword evidence="3" id="KW-1185">Reference proteome</keyword>
<evidence type="ECO:0000313" key="3">
    <source>
        <dbReference type="Proteomes" id="UP000792457"/>
    </source>
</evidence>